<protein>
    <submittedName>
        <fullName evidence="3">Competence protein TfoX</fullName>
    </submittedName>
</protein>
<sequence>MSVDEGLSAWVREALEPLGTVTMRKMMGGAILYLDGIVFALLDDDALWFKADPETDALWDAEGCERFSMAFKDGRIGVMNYRRAPPDVYDDPDALQHWARLAAEAGARTTATRKPRKRKRSAADPQ</sequence>
<accession>A0A2P7QFE3</accession>
<feature type="region of interest" description="Disordered" evidence="1">
    <location>
        <begin position="105"/>
        <end position="126"/>
    </location>
</feature>
<organism evidence="3 4">
    <name type="scientific">Allosphingosinicella deserti</name>
    <dbReference type="NCBI Taxonomy" id="2116704"/>
    <lineage>
        <taxon>Bacteria</taxon>
        <taxon>Pseudomonadati</taxon>
        <taxon>Pseudomonadota</taxon>
        <taxon>Alphaproteobacteria</taxon>
        <taxon>Sphingomonadales</taxon>
        <taxon>Sphingomonadaceae</taxon>
        <taxon>Allosphingosinicella</taxon>
    </lineage>
</organism>
<evidence type="ECO:0000256" key="1">
    <source>
        <dbReference type="SAM" id="MobiDB-lite"/>
    </source>
</evidence>
<dbReference type="RefSeq" id="WP_106515777.1">
    <property type="nucleotide sequence ID" value="NZ_PXYI01000012.1"/>
</dbReference>
<dbReference type="Pfam" id="PF04993">
    <property type="entry name" value="TfoX_N"/>
    <property type="match status" value="1"/>
</dbReference>
<evidence type="ECO:0000259" key="2">
    <source>
        <dbReference type="Pfam" id="PF04993"/>
    </source>
</evidence>
<evidence type="ECO:0000313" key="4">
    <source>
        <dbReference type="Proteomes" id="UP000241167"/>
    </source>
</evidence>
<dbReference type="EMBL" id="PXYI01000012">
    <property type="protein sequence ID" value="PSJ36645.1"/>
    <property type="molecule type" value="Genomic_DNA"/>
</dbReference>
<dbReference type="Gene3D" id="3.30.1460.30">
    <property type="entry name" value="YgaC/TfoX-N like chaperone"/>
    <property type="match status" value="1"/>
</dbReference>
<comment type="caution">
    <text evidence="3">The sequence shown here is derived from an EMBL/GenBank/DDBJ whole genome shotgun (WGS) entry which is preliminary data.</text>
</comment>
<gene>
    <name evidence="3" type="ORF">C7I55_24955</name>
</gene>
<evidence type="ECO:0000313" key="3">
    <source>
        <dbReference type="EMBL" id="PSJ36645.1"/>
    </source>
</evidence>
<keyword evidence="4" id="KW-1185">Reference proteome</keyword>
<proteinExistence type="predicted"/>
<dbReference type="Proteomes" id="UP000241167">
    <property type="component" value="Unassembled WGS sequence"/>
</dbReference>
<dbReference type="InterPro" id="IPR007076">
    <property type="entry name" value="TfoX_N"/>
</dbReference>
<dbReference type="OrthoDB" id="1524907at2"/>
<reference evidence="3 4" key="1">
    <citation type="submission" date="2018-03" db="EMBL/GenBank/DDBJ databases">
        <title>The draft genome of Sphingosinicella sp. GL-C-18.</title>
        <authorList>
            <person name="Liu L."/>
            <person name="Li L."/>
            <person name="Liang L."/>
            <person name="Zhang X."/>
            <person name="Wang T."/>
        </authorList>
    </citation>
    <scope>NUCLEOTIDE SEQUENCE [LARGE SCALE GENOMIC DNA]</scope>
    <source>
        <strain evidence="3 4">GL-C-18</strain>
    </source>
</reference>
<dbReference type="AlphaFoldDB" id="A0A2P7QFE3"/>
<dbReference type="SUPFAM" id="SSF159894">
    <property type="entry name" value="YgaC/TfoX-N like"/>
    <property type="match status" value="1"/>
</dbReference>
<name>A0A2P7QFE3_9SPHN</name>
<feature type="domain" description="TfoX N-terminal" evidence="2">
    <location>
        <begin position="13"/>
        <end position="105"/>
    </location>
</feature>
<feature type="compositionally biased region" description="Basic residues" evidence="1">
    <location>
        <begin position="111"/>
        <end position="120"/>
    </location>
</feature>